<evidence type="ECO:0000313" key="2">
    <source>
        <dbReference type="EMBL" id="EEY18171.1"/>
    </source>
</evidence>
<feature type="region of interest" description="Disordered" evidence="1">
    <location>
        <begin position="27"/>
        <end position="92"/>
    </location>
</feature>
<evidence type="ECO:0000256" key="1">
    <source>
        <dbReference type="SAM" id="MobiDB-lite"/>
    </source>
</evidence>
<reference evidence="3" key="1">
    <citation type="journal article" date="2011" name="PLoS Pathog.">
        <title>Comparative genomics yields insights into niche adaptation of plant vascular wilt pathogens.</title>
        <authorList>
            <person name="Klosterman S.J."/>
            <person name="Subbarao K.V."/>
            <person name="Kang S."/>
            <person name="Veronese P."/>
            <person name="Gold S.E."/>
            <person name="Thomma B.P.H.J."/>
            <person name="Chen Z."/>
            <person name="Henrissat B."/>
            <person name="Lee Y.-H."/>
            <person name="Park J."/>
            <person name="Garcia-Pedrajas M.D."/>
            <person name="Barbara D.J."/>
            <person name="Anchieta A."/>
            <person name="de Jonge R."/>
            <person name="Santhanam P."/>
            <person name="Maruthachalam K."/>
            <person name="Atallah Z."/>
            <person name="Amyotte S.G."/>
            <person name="Paz Z."/>
            <person name="Inderbitzin P."/>
            <person name="Hayes R.J."/>
            <person name="Heiman D.I."/>
            <person name="Young S."/>
            <person name="Zeng Q."/>
            <person name="Engels R."/>
            <person name="Galagan J."/>
            <person name="Cuomo C.A."/>
            <person name="Dobinson K.F."/>
            <person name="Ma L.-J."/>
        </authorList>
    </citation>
    <scope>NUCLEOTIDE SEQUENCE [LARGE SCALE GENOMIC DNA]</scope>
    <source>
        <strain evidence="3">VaMs.102 / ATCC MYA-4576 / FGSC 10136</strain>
    </source>
</reference>
<proteinExistence type="predicted"/>
<dbReference type="KEGG" id="val:VDBG_04280"/>
<gene>
    <name evidence="2" type="ORF">VDBG_04280</name>
</gene>
<dbReference type="AlphaFoldDB" id="C9SGS7"/>
<sequence>MPPPGRQGMNLSDAQVTASNRTVNAFLGGPRPAWITPKIRHTQTQPPQPAFVGGRQPPTTSRLQGPPPSNIERDPFPRISQQKGTAAGPKIATNSASIAIPHRRAKSFIYDSPGKSCPGFFYI</sequence>
<evidence type="ECO:0000313" key="3">
    <source>
        <dbReference type="Proteomes" id="UP000008698"/>
    </source>
</evidence>
<name>C9SGS7_VERA1</name>
<protein>
    <submittedName>
        <fullName evidence="2">Predicted protein</fullName>
    </submittedName>
</protein>
<dbReference type="RefSeq" id="XP_003006327.1">
    <property type="nucleotide sequence ID" value="XM_003006281.1"/>
</dbReference>
<accession>C9SGS7</accession>
<dbReference type="Proteomes" id="UP000008698">
    <property type="component" value="Unassembled WGS sequence"/>
</dbReference>
<dbReference type="GeneID" id="9535134"/>
<dbReference type="EMBL" id="DS985217">
    <property type="protein sequence ID" value="EEY18171.1"/>
    <property type="molecule type" value="Genomic_DNA"/>
</dbReference>
<keyword evidence="3" id="KW-1185">Reference proteome</keyword>
<organism evidence="3">
    <name type="scientific">Verticillium alfalfae (strain VaMs.102 / ATCC MYA-4576 / FGSC 10136)</name>
    <name type="common">Verticillium wilt of alfalfa</name>
    <name type="synonym">Verticillium albo-atrum</name>
    <dbReference type="NCBI Taxonomy" id="526221"/>
    <lineage>
        <taxon>Eukaryota</taxon>
        <taxon>Fungi</taxon>
        <taxon>Dikarya</taxon>
        <taxon>Ascomycota</taxon>
        <taxon>Pezizomycotina</taxon>
        <taxon>Sordariomycetes</taxon>
        <taxon>Hypocreomycetidae</taxon>
        <taxon>Glomerellales</taxon>
        <taxon>Plectosphaerellaceae</taxon>
        <taxon>Verticillium</taxon>
    </lineage>
</organism>
<dbReference type="HOGENOM" id="CLU_2016948_0_0_1"/>